<dbReference type="Gene3D" id="3.30.830.10">
    <property type="entry name" value="Metalloenzyme, LuxS/M16 peptidase-like"/>
    <property type="match status" value="4"/>
</dbReference>
<dbReference type="EMBL" id="VSSQ01000230">
    <property type="protein sequence ID" value="MPL86956.1"/>
    <property type="molecule type" value="Genomic_DNA"/>
</dbReference>
<keyword evidence="3" id="KW-0378">Hydrolase</keyword>
<feature type="domain" description="Peptidase M16 N-terminal" evidence="6">
    <location>
        <begin position="136"/>
        <end position="232"/>
    </location>
</feature>
<keyword evidence="5" id="KW-0482">Metalloprotease</keyword>
<evidence type="ECO:0008006" key="9">
    <source>
        <dbReference type="Google" id="ProtNLM"/>
    </source>
</evidence>
<dbReference type="GO" id="GO:0006508">
    <property type="term" value="P:proteolysis"/>
    <property type="evidence" value="ECO:0007669"/>
    <property type="project" value="UniProtKB-KW"/>
</dbReference>
<comment type="caution">
    <text evidence="8">The sequence shown here is derived from an EMBL/GenBank/DDBJ whole genome shotgun (WGS) entry which is preliminary data.</text>
</comment>
<keyword evidence="4" id="KW-0862">Zinc</keyword>
<dbReference type="GO" id="GO:0046872">
    <property type="term" value="F:metal ion binding"/>
    <property type="evidence" value="ECO:0007669"/>
    <property type="project" value="InterPro"/>
</dbReference>
<comment type="similarity">
    <text evidence="1">Belongs to the peptidase M16 family.</text>
</comment>
<evidence type="ECO:0000256" key="2">
    <source>
        <dbReference type="ARBA" id="ARBA00022670"/>
    </source>
</evidence>
<gene>
    <name evidence="8" type="ORF">SDC9_32943</name>
</gene>
<evidence type="ECO:0000259" key="7">
    <source>
        <dbReference type="Pfam" id="PF05193"/>
    </source>
</evidence>
<evidence type="ECO:0000256" key="5">
    <source>
        <dbReference type="ARBA" id="ARBA00023049"/>
    </source>
</evidence>
<dbReference type="InterPro" id="IPR011249">
    <property type="entry name" value="Metalloenz_LuxS/M16"/>
</dbReference>
<dbReference type="AlphaFoldDB" id="A0A644V6I4"/>
<proteinExistence type="inferred from homology"/>
<name>A0A644V6I4_9ZZZZ</name>
<dbReference type="PANTHER" id="PTHR43690:SF17">
    <property type="entry name" value="PROTEIN YHJJ"/>
    <property type="match status" value="1"/>
</dbReference>
<organism evidence="8">
    <name type="scientific">bioreactor metagenome</name>
    <dbReference type="NCBI Taxonomy" id="1076179"/>
    <lineage>
        <taxon>unclassified sequences</taxon>
        <taxon>metagenomes</taxon>
        <taxon>ecological metagenomes</taxon>
    </lineage>
</organism>
<accession>A0A644V6I4</accession>
<protein>
    <recommendedName>
        <fullName evidence="9">Insulinase family protein</fullName>
    </recommendedName>
</protein>
<sequence length="959" mass="108917">MKKSFLLVIFGVLILTTQAQRADYKPIDVEVYQLENGLTIILNEDHNLPQVFGSIMVRAGGKDDPKGATGMAHYQEHMLFKGTQELGTINWEAEKPHIDSIFRLYDKLGRETDPEVRKNIQKEINEESLKAGEYAVPNEMFNLLRSMGGTGVNAGTGPDYTIYYNAFPPTQIEKWLDLYSHRFENPVFRSFQAELEVVYEEKNMYSDMFAFSMIENFNKNFFRNHPYGQQTLIGTVEDLKNPSLTRMYDFFTTWYVPNNMALILTGDFDKEIVKPIIEAKFGKWERKEIPVREVYKEEPFNGREQVEMKLSPIRLGILGFRTVPAGHSDEIPLSVCNAVLSNQSETGLLDKLILENKMLAAQVISMPYNDEGASIILFVPKVLGQKLSSAEQLVMNQVRKLKSGDFDSAVISNIKAELFRDYQISMESNTYKGNMLAQAFGRYQSIDDLLQYPDQLMAITKEDVINIANKYYGDNYLAFYSKMGFPKKQKIDKPDYTPIAANKNASSPYALKFAAIPETRLQHKYIDFEEDIEKIAPTEGMNVYCVKNPANNVFKLNVDYKVGHHTIPSLEYAVQAMNLAYPKGSKLDDFKAAIAASGCTYTIFGNESYTNIEVVGFDEKFNEALDLIGLLLENPELEQSKMGVLYEGAKTERKMERSEPENVISALISYMKYGQLSEYIDRPGLKEIKSYQADQMTAAFQSIQDYGVSIHYSGNLNPQEIAASCKKVFKTSGSKSVETPVVMDMNQYAENTVYFVDKKKATQSNIYFFANGSAYNPDQQAVMDAFNLYFGGDFSGLVLQEIRESRSMAYSAGAKYVDPYLKGKESYFTGKIGTQADKTIEAITIFDSLVRHMPAKPERTKMIQQYLSNSALSKRPHFRDLSGQITGWQNQGYETDPAFVKQKAYENLIFDDIRQFYAGNIAEKPMVICIVGDKKRINTKELEKFGKVVFVKEKELFGD</sequence>
<dbReference type="SUPFAM" id="SSF63411">
    <property type="entry name" value="LuxS/MPP-like metallohydrolase"/>
    <property type="match status" value="4"/>
</dbReference>
<feature type="domain" description="Peptidase M16 N-terminal" evidence="6">
    <location>
        <begin position="40"/>
        <end position="85"/>
    </location>
</feature>
<dbReference type="GO" id="GO:0008237">
    <property type="term" value="F:metallopeptidase activity"/>
    <property type="evidence" value="ECO:0007669"/>
    <property type="project" value="UniProtKB-KW"/>
</dbReference>
<feature type="domain" description="Peptidase M16 C-terminal" evidence="7">
    <location>
        <begin position="244"/>
        <end position="418"/>
    </location>
</feature>
<feature type="domain" description="Peptidase M16 C-terminal" evidence="7">
    <location>
        <begin position="713"/>
        <end position="851"/>
    </location>
</feature>
<dbReference type="PANTHER" id="PTHR43690">
    <property type="entry name" value="NARDILYSIN"/>
    <property type="match status" value="1"/>
</dbReference>
<dbReference type="Pfam" id="PF05193">
    <property type="entry name" value="Peptidase_M16_C"/>
    <property type="match status" value="2"/>
</dbReference>
<reference evidence="8" key="1">
    <citation type="submission" date="2019-08" db="EMBL/GenBank/DDBJ databases">
        <authorList>
            <person name="Kucharzyk K."/>
            <person name="Murdoch R.W."/>
            <person name="Higgins S."/>
            <person name="Loffler F."/>
        </authorList>
    </citation>
    <scope>NUCLEOTIDE SEQUENCE</scope>
</reference>
<evidence type="ECO:0000313" key="8">
    <source>
        <dbReference type="EMBL" id="MPL86956.1"/>
    </source>
</evidence>
<keyword evidence="2" id="KW-0645">Protease</keyword>
<evidence type="ECO:0000259" key="6">
    <source>
        <dbReference type="Pfam" id="PF00675"/>
    </source>
</evidence>
<dbReference type="InterPro" id="IPR050626">
    <property type="entry name" value="Peptidase_M16"/>
</dbReference>
<dbReference type="InterPro" id="IPR011765">
    <property type="entry name" value="Pept_M16_N"/>
</dbReference>
<evidence type="ECO:0000256" key="4">
    <source>
        <dbReference type="ARBA" id="ARBA00022833"/>
    </source>
</evidence>
<evidence type="ECO:0000256" key="3">
    <source>
        <dbReference type="ARBA" id="ARBA00022801"/>
    </source>
</evidence>
<dbReference type="InterPro" id="IPR007863">
    <property type="entry name" value="Peptidase_M16_C"/>
</dbReference>
<evidence type="ECO:0000256" key="1">
    <source>
        <dbReference type="ARBA" id="ARBA00007261"/>
    </source>
</evidence>
<dbReference type="Pfam" id="PF00675">
    <property type="entry name" value="Peptidase_M16"/>
    <property type="match status" value="2"/>
</dbReference>